<dbReference type="EMBL" id="CAJPIZ010024815">
    <property type="protein sequence ID" value="CAG2118579.1"/>
    <property type="molecule type" value="Genomic_DNA"/>
</dbReference>
<accession>A0A7R9LGF5</accession>
<dbReference type="EMBL" id="OC879390">
    <property type="protein sequence ID" value="CAD7641162.1"/>
    <property type="molecule type" value="Genomic_DNA"/>
</dbReference>
<reference evidence="2" key="1">
    <citation type="submission" date="2020-11" db="EMBL/GenBank/DDBJ databases">
        <authorList>
            <person name="Tran Van P."/>
        </authorList>
    </citation>
    <scope>NUCLEOTIDE SEQUENCE</scope>
</reference>
<keyword evidence="3" id="KW-1185">Reference proteome</keyword>
<dbReference type="AlphaFoldDB" id="A0A7R9LGF5"/>
<keyword evidence="1" id="KW-0175">Coiled coil</keyword>
<organism evidence="2">
    <name type="scientific">Medioppia subpectinata</name>
    <dbReference type="NCBI Taxonomy" id="1979941"/>
    <lineage>
        <taxon>Eukaryota</taxon>
        <taxon>Metazoa</taxon>
        <taxon>Ecdysozoa</taxon>
        <taxon>Arthropoda</taxon>
        <taxon>Chelicerata</taxon>
        <taxon>Arachnida</taxon>
        <taxon>Acari</taxon>
        <taxon>Acariformes</taxon>
        <taxon>Sarcoptiformes</taxon>
        <taxon>Oribatida</taxon>
        <taxon>Brachypylina</taxon>
        <taxon>Oppioidea</taxon>
        <taxon>Oppiidae</taxon>
        <taxon>Medioppia</taxon>
    </lineage>
</organism>
<evidence type="ECO:0000313" key="3">
    <source>
        <dbReference type="Proteomes" id="UP000759131"/>
    </source>
</evidence>
<proteinExistence type="predicted"/>
<name>A0A7R9LGF5_9ACAR</name>
<sequence length="394" mass="45373">METTSCGQQYSRRIVDMKDTYRRMCWKCFTRFRDETIGLRQTFPVMSDIDEDVNFLCCLPVDSFARFTTDDESVITLSLLKSLKQLKRLQQSEFFRRIVCIFITICVDKEIVKNKSQEVYNQRVFSEITPLFDELIRVSEQTYSELLSVYKCAKSLWTSSEVSLIKCRDLRQTVESIETKMLRIEELKKSKQKLFNEMEVKSEESVKPLMTLSTAEDYVVRDQVFEAFVTQECHEIDVEVNAEEEQLWEFARKVTQDSTNLFRELKVALKSKAVEHELREAKALGIELPVNPMNDNINKEEDVVTAAEDPISDDNTSQTLPKQSFYEQNIVSTELSTESDRTLSPHKCRPEGNAFSLSSFESNIASFAAQKAKHFGLSEGTECFGDDSDSDSEG</sequence>
<evidence type="ECO:0000313" key="2">
    <source>
        <dbReference type="EMBL" id="CAD7641162.1"/>
    </source>
</evidence>
<dbReference type="Proteomes" id="UP000759131">
    <property type="component" value="Unassembled WGS sequence"/>
</dbReference>
<dbReference type="OrthoDB" id="6515954at2759"/>
<gene>
    <name evidence="2" type="ORF">OSB1V03_LOCUS18530</name>
</gene>
<evidence type="ECO:0000256" key="1">
    <source>
        <dbReference type="SAM" id="Coils"/>
    </source>
</evidence>
<protein>
    <submittedName>
        <fullName evidence="2">Uncharacterized protein</fullName>
    </submittedName>
</protein>
<feature type="coiled-coil region" evidence="1">
    <location>
        <begin position="167"/>
        <end position="204"/>
    </location>
</feature>